<comment type="caution">
    <text evidence="2">The sequence shown here is derived from an EMBL/GenBank/DDBJ whole genome shotgun (WGS) entry which is preliminary data.</text>
</comment>
<sequence length="153" mass="17790">MNVREARDSEYQLIYEQGYREWAKGRSLEEYIKENQKEEANGKRFVMVNDQNQILASLMMLQFRQNLFGIGSIVVDSSSRKKGLGKKLIEECLKKYPDAAYILYSEIDPAYYAQFGFQVLPKEFQQSSKGICMICANDELCKRVLKEPIPGYF</sequence>
<dbReference type="PANTHER" id="PTHR34815:SF2">
    <property type="entry name" value="N-ACETYLTRANSFERASE DOMAIN-CONTAINING PROTEIN"/>
    <property type="match status" value="1"/>
</dbReference>
<proteinExistence type="predicted"/>
<dbReference type="SUPFAM" id="SSF55729">
    <property type="entry name" value="Acyl-CoA N-acyltransferases (Nat)"/>
    <property type="match status" value="1"/>
</dbReference>
<organism evidence="2 3">
    <name type="scientific">Planococcus shixiaomingii</name>
    <dbReference type="NCBI Taxonomy" id="3058393"/>
    <lineage>
        <taxon>Bacteria</taxon>
        <taxon>Bacillati</taxon>
        <taxon>Bacillota</taxon>
        <taxon>Bacilli</taxon>
        <taxon>Bacillales</taxon>
        <taxon>Caryophanaceae</taxon>
        <taxon>Planococcus</taxon>
    </lineage>
</organism>
<dbReference type="EMBL" id="JAUJWV010000001">
    <property type="protein sequence ID" value="MDN7240749.1"/>
    <property type="molecule type" value="Genomic_DNA"/>
</dbReference>
<dbReference type="CDD" id="cd04301">
    <property type="entry name" value="NAT_SF"/>
    <property type="match status" value="1"/>
</dbReference>
<dbReference type="InterPro" id="IPR053013">
    <property type="entry name" value="LAT"/>
</dbReference>
<dbReference type="InterPro" id="IPR000182">
    <property type="entry name" value="GNAT_dom"/>
</dbReference>
<feature type="domain" description="N-acetyltransferase" evidence="1">
    <location>
        <begin position="1"/>
        <end position="138"/>
    </location>
</feature>
<dbReference type="InterPro" id="IPR016181">
    <property type="entry name" value="Acyl_CoA_acyltransferase"/>
</dbReference>
<reference evidence="2 3" key="1">
    <citation type="submission" date="2023-06" db="EMBL/GenBank/DDBJ databases">
        <title>Novel species in genus Planococcus.</title>
        <authorList>
            <person name="Ning S."/>
        </authorList>
    </citation>
    <scope>NUCLEOTIDE SEQUENCE [LARGE SCALE GENOMIC DNA]</scope>
    <source>
        <strain evidence="2 3">N028</strain>
    </source>
</reference>
<keyword evidence="3" id="KW-1185">Reference proteome</keyword>
<dbReference type="Pfam" id="PF00583">
    <property type="entry name" value="Acetyltransf_1"/>
    <property type="match status" value="1"/>
</dbReference>
<accession>A0ABT8MYN2</accession>
<evidence type="ECO:0000313" key="3">
    <source>
        <dbReference type="Proteomes" id="UP001172055"/>
    </source>
</evidence>
<dbReference type="Gene3D" id="3.40.630.30">
    <property type="match status" value="1"/>
</dbReference>
<name>A0ABT8MYN2_9BACL</name>
<gene>
    <name evidence="2" type="ORF">QWY14_03060</name>
</gene>
<dbReference type="PANTHER" id="PTHR34815">
    <property type="entry name" value="LYSINE ACETYLTRANSFERASE"/>
    <property type="match status" value="1"/>
</dbReference>
<dbReference type="RefSeq" id="WP_301722643.1">
    <property type="nucleotide sequence ID" value="NZ_JAUJWV010000001.1"/>
</dbReference>
<protein>
    <submittedName>
        <fullName evidence="2">GNAT family N-acetyltransferase</fullName>
    </submittedName>
</protein>
<evidence type="ECO:0000259" key="1">
    <source>
        <dbReference type="PROSITE" id="PS51186"/>
    </source>
</evidence>
<dbReference type="Proteomes" id="UP001172055">
    <property type="component" value="Unassembled WGS sequence"/>
</dbReference>
<dbReference type="PROSITE" id="PS51186">
    <property type="entry name" value="GNAT"/>
    <property type="match status" value="1"/>
</dbReference>
<evidence type="ECO:0000313" key="2">
    <source>
        <dbReference type="EMBL" id="MDN7240749.1"/>
    </source>
</evidence>